<proteinExistence type="predicted"/>
<evidence type="ECO:0000313" key="4">
    <source>
        <dbReference type="Proteomes" id="UP000319578"/>
    </source>
</evidence>
<evidence type="ECO:0000313" key="3">
    <source>
        <dbReference type="EMBL" id="GED67753.1"/>
    </source>
</evidence>
<comment type="caution">
    <text evidence="3">The sequence shown here is derived from an EMBL/GenBank/DDBJ whole genome shotgun (WGS) entry which is preliminary data.</text>
</comment>
<gene>
    <name evidence="3" type="ORF">BRE01_14550</name>
</gene>
<feature type="domain" description="AraC-type arabinose-binding/dimerisation" evidence="2">
    <location>
        <begin position="3"/>
        <end position="53"/>
    </location>
</feature>
<evidence type="ECO:0000259" key="2">
    <source>
        <dbReference type="Pfam" id="PF02311"/>
    </source>
</evidence>
<name>A0ABQ0TIN1_9BACL</name>
<dbReference type="InterPro" id="IPR014710">
    <property type="entry name" value="RmlC-like_jellyroll"/>
</dbReference>
<protein>
    <recommendedName>
        <fullName evidence="2">AraC-type arabinose-binding/dimerisation domain-containing protein</fullName>
    </recommendedName>
</protein>
<accession>A0ABQ0TIN1</accession>
<sequence>MFVVAHGKAEVTIGLYTYQVKPGTILFINPEQPIKVTAASNESLHSYLITFDILTKREQTDTPIIYDARKTEWLVDGKLTTDYSQTTELIGGSLCSWIDGRNGFYCVSAFASVVAEASVFSMASLSMMITVPVSGSH</sequence>
<dbReference type="InterPro" id="IPR011051">
    <property type="entry name" value="RmlC_Cupin_sf"/>
</dbReference>
<dbReference type="Pfam" id="PF02311">
    <property type="entry name" value="AraC_binding"/>
    <property type="match status" value="1"/>
</dbReference>
<dbReference type="InterPro" id="IPR003313">
    <property type="entry name" value="AraC-bd"/>
</dbReference>
<keyword evidence="1" id="KW-0238">DNA-binding</keyword>
<evidence type="ECO:0000256" key="1">
    <source>
        <dbReference type="ARBA" id="ARBA00023125"/>
    </source>
</evidence>
<keyword evidence="4" id="KW-1185">Reference proteome</keyword>
<reference evidence="3 4" key="1">
    <citation type="submission" date="2019-06" db="EMBL/GenBank/DDBJ databases">
        <title>Whole genome shotgun sequence of Brevibacillus reuszeri NBRC 15719.</title>
        <authorList>
            <person name="Hosoyama A."/>
            <person name="Uohara A."/>
            <person name="Ohji S."/>
            <person name="Ichikawa N."/>
        </authorList>
    </citation>
    <scope>NUCLEOTIDE SEQUENCE [LARGE SCALE GENOMIC DNA]</scope>
    <source>
        <strain evidence="3 4">NBRC 15719</strain>
    </source>
</reference>
<dbReference type="EMBL" id="BJON01000006">
    <property type="protein sequence ID" value="GED67753.1"/>
    <property type="molecule type" value="Genomic_DNA"/>
</dbReference>
<organism evidence="3 4">
    <name type="scientific">Brevibacillus reuszeri</name>
    <dbReference type="NCBI Taxonomy" id="54915"/>
    <lineage>
        <taxon>Bacteria</taxon>
        <taxon>Bacillati</taxon>
        <taxon>Bacillota</taxon>
        <taxon>Bacilli</taxon>
        <taxon>Bacillales</taxon>
        <taxon>Paenibacillaceae</taxon>
        <taxon>Brevibacillus</taxon>
    </lineage>
</organism>
<dbReference type="SUPFAM" id="SSF51182">
    <property type="entry name" value="RmlC-like cupins"/>
    <property type="match status" value="1"/>
</dbReference>
<dbReference type="Proteomes" id="UP000319578">
    <property type="component" value="Unassembled WGS sequence"/>
</dbReference>
<dbReference type="RefSeq" id="WP_084765571.1">
    <property type="nucleotide sequence ID" value="NZ_BJON01000006.1"/>
</dbReference>
<dbReference type="Gene3D" id="2.60.120.10">
    <property type="entry name" value="Jelly Rolls"/>
    <property type="match status" value="1"/>
</dbReference>